<feature type="binding site" evidence="14">
    <location>
        <position position="402"/>
    </location>
    <ligand>
        <name>Zn(2+)</name>
        <dbReference type="ChEBI" id="CHEBI:29105"/>
    </ligand>
</feature>
<dbReference type="FunFam" id="2.40.50.140:FF:000012">
    <property type="entry name" value="DNA ligase"/>
    <property type="match status" value="1"/>
</dbReference>
<organism evidence="16 17">
    <name type="scientific">candidate division Kazan bacterium GW2011_GWA1_44_22</name>
    <dbReference type="NCBI Taxonomy" id="1620410"/>
    <lineage>
        <taxon>Bacteria</taxon>
        <taxon>Bacteria division Kazan-3B-28</taxon>
    </lineage>
</organism>
<dbReference type="GO" id="GO:0005829">
    <property type="term" value="C:cytosol"/>
    <property type="evidence" value="ECO:0007669"/>
    <property type="project" value="TreeGrafter"/>
</dbReference>
<keyword evidence="14" id="KW-0464">Manganese</keyword>
<dbReference type="Gene3D" id="3.30.470.30">
    <property type="entry name" value="DNA ligase/mRNA capping enzyme"/>
    <property type="match status" value="1"/>
</dbReference>
<feature type="domain" description="BRCT" evidence="15">
    <location>
        <begin position="587"/>
        <end position="658"/>
    </location>
</feature>
<feature type="binding site" evidence="14">
    <location>
        <begin position="36"/>
        <end position="40"/>
    </location>
    <ligand>
        <name>NAD(+)</name>
        <dbReference type="ChEBI" id="CHEBI:57540"/>
    </ligand>
</feature>
<dbReference type="Proteomes" id="UP000034752">
    <property type="component" value="Unassembled WGS sequence"/>
</dbReference>
<comment type="function">
    <text evidence="1 14">DNA ligase that catalyzes the formation of phosphodiester linkages between 5'-phosphoryl and 3'-hydroxyl groups in double-stranded DNA using NAD as a coenzyme and as the energy source for the reaction. It is essential for DNA replication and repair of damaged DNA.</text>
</comment>
<evidence type="ECO:0000256" key="3">
    <source>
        <dbReference type="ARBA" id="ARBA00013308"/>
    </source>
</evidence>
<dbReference type="NCBIfam" id="TIGR00575">
    <property type="entry name" value="dnlj"/>
    <property type="match status" value="1"/>
</dbReference>
<keyword evidence="4 14" id="KW-0436">Ligase</keyword>
<dbReference type="InterPro" id="IPR013839">
    <property type="entry name" value="DNAligase_adenylation"/>
</dbReference>
<dbReference type="SUPFAM" id="SSF52113">
    <property type="entry name" value="BRCT domain"/>
    <property type="match status" value="1"/>
</dbReference>
<dbReference type="InterPro" id="IPR036420">
    <property type="entry name" value="BRCT_dom_sf"/>
</dbReference>
<dbReference type="InterPro" id="IPR013840">
    <property type="entry name" value="DNAligase_N"/>
</dbReference>
<dbReference type="Gene3D" id="1.10.150.20">
    <property type="entry name" value="5' to 3' exonuclease, C-terminal subdomain"/>
    <property type="match status" value="2"/>
</dbReference>
<feature type="binding site" evidence="14">
    <location>
        <position position="115"/>
    </location>
    <ligand>
        <name>NAD(+)</name>
        <dbReference type="ChEBI" id="CHEBI:57540"/>
    </ligand>
</feature>
<evidence type="ECO:0000256" key="11">
    <source>
        <dbReference type="ARBA" id="ARBA00023204"/>
    </source>
</evidence>
<feature type="binding site" evidence="14">
    <location>
        <begin position="85"/>
        <end position="86"/>
    </location>
    <ligand>
        <name>NAD(+)</name>
        <dbReference type="ChEBI" id="CHEBI:57540"/>
    </ligand>
</feature>
<dbReference type="Gene3D" id="1.10.287.610">
    <property type="entry name" value="Helix hairpin bin"/>
    <property type="match status" value="1"/>
</dbReference>
<dbReference type="InterPro" id="IPR004149">
    <property type="entry name" value="Znf_DNAligase_C4"/>
</dbReference>
<feature type="binding site" evidence="14">
    <location>
        <position position="405"/>
    </location>
    <ligand>
        <name>Zn(2+)</name>
        <dbReference type="ChEBI" id="CHEBI:29105"/>
    </ligand>
</feature>
<dbReference type="HAMAP" id="MF_01588">
    <property type="entry name" value="DNA_ligase_A"/>
    <property type="match status" value="1"/>
</dbReference>
<dbReference type="SUPFAM" id="SSF56091">
    <property type="entry name" value="DNA ligase/mRNA capping enzyme, catalytic domain"/>
    <property type="match status" value="1"/>
</dbReference>
<evidence type="ECO:0000256" key="10">
    <source>
        <dbReference type="ARBA" id="ARBA00023027"/>
    </source>
</evidence>
<dbReference type="InterPro" id="IPR010994">
    <property type="entry name" value="RuvA_2-like"/>
</dbReference>
<keyword evidence="11 14" id="KW-0234">DNA repair</keyword>
<keyword evidence="5 14" id="KW-0235">DNA replication</keyword>
<dbReference type="InterPro" id="IPR004150">
    <property type="entry name" value="NAD_DNA_ligase_OB"/>
</dbReference>
<dbReference type="FunFam" id="1.10.287.610:FF:000002">
    <property type="entry name" value="DNA ligase"/>
    <property type="match status" value="1"/>
</dbReference>
<evidence type="ECO:0000256" key="9">
    <source>
        <dbReference type="ARBA" id="ARBA00022842"/>
    </source>
</evidence>
<dbReference type="PANTHER" id="PTHR23389">
    <property type="entry name" value="CHROMOSOME TRANSMISSION FIDELITY FACTOR 18"/>
    <property type="match status" value="1"/>
</dbReference>
<dbReference type="InterPro" id="IPR041663">
    <property type="entry name" value="DisA/LigA_HHH"/>
</dbReference>
<evidence type="ECO:0000256" key="7">
    <source>
        <dbReference type="ARBA" id="ARBA00022763"/>
    </source>
</evidence>
<evidence type="ECO:0000313" key="17">
    <source>
        <dbReference type="Proteomes" id="UP000034752"/>
    </source>
</evidence>
<keyword evidence="8 14" id="KW-0862">Zinc</keyword>
<dbReference type="EMBL" id="LCIJ01000020">
    <property type="protein sequence ID" value="KKT52326.1"/>
    <property type="molecule type" value="Genomic_DNA"/>
</dbReference>
<dbReference type="InterPro" id="IPR012340">
    <property type="entry name" value="NA-bd_OB-fold"/>
</dbReference>
<keyword evidence="9 14" id="KW-0460">Magnesium</keyword>
<comment type="catalytic activity">
    <reaction evidence="12 14">
        <text>NAD(+) + (deoxyribonucleotide)n-3'-hydroxyl + 5'-phospho-(deoxyribonucleotide)m = (deoxyribonucleotide)n+m + AMP + beta-nicotinamide D-nucleotide.</text>
        <dbReference type="EC" id="6.5.1.2"/>
    </reaction>
</comment>
<dbReference type="NCBIfam" id="NF005932">
    <property type="entry name" value="PRK07956.1"/>
    <property type="match status" value="1"/>
</dbReference>
<evidence type="ECO:0000259" key="15">
    <source>
        <dbReference type="PROSITE" id="PS50172"/>
    </source>
</evidence>
<keyword evidence="10 14" id="KW-0520">NAD</keyword>
<sequence length="658" mass="73312">MSMDKKQATQRIKELVGEINYHNYRYYVLDRPEISDEHYDALYRELVKLEKEFPEAVLVDSPTQRVGGKVKAGFKEVSHSKRRMSLDDVFSPKELQEFTERVTKLAGESPEYTCELKIDGLQMILAYSKGLLTQAATRGDGIVGEDVTHTVKTIRDIPLKLAKPVDVTISGEIYIEKAEFERINREQTKLGAEKYANPRNLAAGTVRQLDPRIASSRKLSSFFYDLSGDIEPASQVAIFNELTELHFKINPHFQLCKNLSEVKKFIEEWGGKRSKLPYATDGIVVKVNDIKLREKLGVTAKSPRWAAAYKFPAEQTETVVEDITVQVGRTGVLTPVAELRAVKLAGSTVRRATLHNEDEVRRKDIRVGDTVLVQKAGDVIPEVVKVIRHGQNSRPWVMPKKCPICGGPVERVEGEAAHHCVNKDCFVIRLRGIEHFISRDAFDMEGVGVKNMELFLQSGLIADAADLFGLEVNEISELERHGEKSAENIVKSIQGSKKIALDRFLYALGIRNIGKQTAIDLANHFHTLSKIKTTTVEQLMAVEGVAEVVATSIYDYFQDKNNLRLIERLLEAGVVVKNVQGVAGGKLSGKTFVLTGTLQNYSREEAGDLIRSLGGRVSSSVSRETDYVVAGENPGSKYAEAQKLGVAILPESEFKKLL</sequence>
<evidence type="ECO:0000256" key="14">
    <source>
        <dbReference type="HAMAP-Rule" id="MF_01588"/>
    </source>
</evidence>
<keyword evidence="6 14" id="KW-0479">Metal-binding</keyword>
<dbReference type="SMART" id="SM00532">
    <property type="entry name" value="LIGANc"/>
    <property type="match status" value="1"/>
</dbReference>
<dbReference type="GO" id="GO:0006260">
    <property type="term" value="P:DNA replication"/>
    <property type="evidence" value="ECO:0007669"/>
    <property type="project" value="UniProtKB-KW"/>
</dbReference>
<feature type="binding site" evidence="14">
    <location>
        <position position="172"/>
    </location>
    <ligand>
        <name>NAD(+)</name>
        <dbReference type="ChEBI" id="CHEBI:57540"/>
    </ligand>
</feature>
<dbReference type="GO" id="GO:0003677">
    <property type="term" value="F:DNA binding"/>
    <property type="evidence" value="ECO:0007669"/>
    <property type="project" value="InterPro"/>
</dbReference>
<dbReference type="Pfam" id="PF03119">
    <property type="entry name" value="DNA_ligase_ZBD"/>
    <property type="match status" value="1"/>
</dbReference>
<evidence type="ECO:0000256" key="2">
    <source>
        <dbReference type="ARBA" id="ARBA00012722"/>
    </source>
</evidence>
<dbReference type="PATRIC" id="fig|1620410.3.peg.301"/>
<evidence type="ECO:0000256" key="5">
    <source>
        <dbReference type="ARBA" id="ARBA00022705"/>
    </source>
</evidence>
<dbReference type="PROSITE" id="PS50172">
    <property type="entry name" value="BRCT"/>
    <property type="match status" value="1"/>
</dbReference>
<dbReference type="FunFam" id="1.10.150.20:FF:000006">
    <property type="entry name" value="DNA ligase"/>
    <property type="match status" value="1"/>
</dbReference>
<dbReference type="Pfam" id="PF03120">
    <property type="entry name" value="OB_DNA_ligase"/>
    <property type="match status" value="1"/>
</dbReference>
<dbReference type="PIRSF" id="PIRSF001604">
    <property type="entry name" value="LigA"/>
    <property type="match status" value="1"/>
</dbReference>
<comment type="cofactor">
    <cofactor evidence="14">
        <name>Mg(2+)</name>
        <dbReference type="ChEBI" id="CHEBI:18420"/>
    </cofactor>
    <cofactor evidence="14">
        <name>Mn(2+)</name>
        <dbReference type="ChEBI" id="CHEBI:29035"/>
    </cofactor>
</comment>
<feature type="binding site" evidence="14">
    <location>
        <position position="286"/>
    </location>
    <ligand>
        <name>NAD(+)</name>
        <dbReference type="ChEBI" id="CHEBI:57540"/>
    </ligand>
</feature>
<accession>A0A0G1HYT8</accession>
<dbReference type="GO" id="GO:0046872">
    <property type="term" value="F:metal ion binding"/>
    <property type="evidence" value="ECO:0007669"/>
    <property type="project" value="UniProtKB-KW"/>
</dbReference>
<dbReference type="GO" id="GO:0006281">
    <property type="term" value="P:DNA repair"/>
    <property type="evidence" value="ECO:0007669"/>
    <property type="project" value="UniProtKB-KW"/>
</dbReference>
<reference evidence="16 17" key="1">
    <citation type="journal article" date="2015" name="Nature">
        <title>rRNA introns, odd ribosomes, and small enigmatic genomes across a large radiation of phyla.</title>
        <authorList>
            <person name="Brown C.T."/>
            <person name="Hug L.A."/>
            <person name="Thomas B.C."/>
            <person name="Sharon I."/>
            <person name="Castelle C.J."/>
            <person name="Singh A."/>
            <person name="Wilkins M.J."/>
            <person name="Williams K.H."/>
            <person name="Banfield J.F."/>
        </authorList>
    </citation>
    <scope>NUCLEOTIDE SEQUENCE [LARGE SCALE GENOMIC DNA]</scope>
</reference>
<evidence type="ECO:0000256" key="8">
    <source>
        <dbReference type="ARBA" id="ARBA00022833"/>
    </source>
</evidence>
<evidence type="ECO:0000256" key="12">
    <source>
        <dbReference type="ARBA" id="ARBA00034005"/>
    </source>
</evidence>
<dbReference type="InterPro" id="IPR001679">
    <property type="entry name" value="DNA_ligase"/>
</dbReference>
<dbReference type="Gene3D" id="3.40.50.10190">
    <property type="entry name" value="BRCT domain"/>
    <property type="match status" value="1"/>
</dbReference>
<dbReference type="InterPro" id="IPR001357">
    <property type="entry name" value="BRCT_dom"/>
</dbReference>
<feature type="binding site" evidence="14">
    <location>
        <position position="310"/>
    </location>
    <ligand>
        <name>NAD(+)</name>
        <dbReference type="ChEBI" id="CHEBI:57540"/>
    </ligand>
</feature>
<name>A0A0G1HYT8_UNCK3</name>
<evidence type="ECO:0000256" key="13">
    <source>
        <dbReference type="ARBA" id="ARBA00060881"/>
    </source>
</evidence>
<dbReference type="CDD" id="cd17748">
    <property type="entry name" value="BRCT_DNA_ligase_like"/>
    <property type="match status" value="1"/>
</dbReference>
<feature type="active site" description="N6-AMP-lysine intermediate" evidence="14">
    <location>
        <position position="117"/>
    </location>
</feature>
<proteinExistence type="inferred from homology"/>
<dbReference type="AlphaFoldDB" id="A0A0G1HYT8"/>
<dbReference type="SMART" id="SM00292">
    <property type="entry name" value="BRCT"/>
    <property type="match status" value="1"/>
</dbReference>
<dbReference type="InterPro" id="IPR003583">
    <property type="entry name" value="Hlx-hairpin-Hlx_DNA-bd_motif"/>
</dbReference>
<dbReference type="SUPFAM" id="SSF47781">
    <property type="entry name" value="RuvA domain 2-like"/>
    <property type="match status" value="1"/>
</dbReference>
<dbReference type="SUPFAM" id="SSF50249">
    <property type="entry name" value="Nucleic acid-binding proteins"/>
    <property type="match status" value="1"/>
</dbReference>
<evidence type="ECO:0000256" key="1">
    <source>
        <dbReference type="ARBA" id="ARBA00004067"/>
    </source>
</evidence>
<keyword evidence="7 14" id="KW-0227">DNA damage</keyword>
<comment type="similarity">
    <text evidence="13 14">Belongs to the NAD-dependent DNA ligase family. LigA subfamily.</text>
</comment>
<dbReference type="SMART" id="SM00278">
    <property type="entry name" value="HhH1"/>
    <property type="match status" value="3"/>
</dbReference>
<dbReference type="GO" id="GO:0003911">
    <property type="term" value="F:DNA ligase (NAD+) activity"/>
    <property type="evidence" value="ECO:0007669"/>
    <property type="project" value="UniProtKB-UniRule"/>
</dbReference>
<feature type="binding site" evidence="14">
    <location>
        <position position="425"/>
    </location>
    <ligand>
        <name>Zn(2+)</name>
        <dbReference type="ChEBI" id="CHEBI:29105"/>
    </ligand>
</feature>
<comment type="caution">
    <text evidence="16">The sequence shown here is derived from an EMBL/GenBank/DDBJ whole genome shotgun (WGS) entry which is preliminary data.</text>
</comment>
<protein>
    <recommendedName>
        <fullName evidence="3 14">DNA ligase</fullName>
        <ecNumber evidence="2 14">6.5.1.2</ecNumber>
    </recommendedName>
    <alternativeName>
        <fullName evidence="14">Polydeoxyribonucleotide synthase [NAD(+)]</fullName>
    </alternativeName>
</protein>
<gene>
    <name evidence="14" type="primary">ligA</name>
    <name evidence="16" type="ORF">VE96_C0020G0001</name>
</gene>
<feature type="binding site" evidence="14">
    <location>
        <position position="138"/>
    </location>
    <ligand>
        <name>NAD(+)</name>
        <dbReference type="ChEBI" id="CHEBI:57540"/>
    </ligand>
</feature>
<evidence type="ECO:0000313" key="16">
    <source>
        <dbReference type="EMBL" id="KKT52326.1"/>
    </source>
</evidence>
<feature type="binding site" evidence="14">
    <location>
        <position position="420"/>
    </location>
    <ligand>
        <name>Zn(2+)</name>
        <dbReference type="ChEBI" id="CHEBI:29105"/>
    </ligand>
</feature>
<dbReference type="CDD" id="cd00114">
    <property type="entry name" value="LIGANc"/>
    <property type="match status" value="1"/>
</dbReference>
<dbReference type="Gene3D" id="2.40.50.140">
    <property type="entry name" value="Nucleic acid-binding proteins"/>
    <property type="match status" value="1"/>
</dbReference>
<dbReference type="Pfam" id="PF12826">
    <property type="entry name" value="HHH_2"/>
    <property type="match status" value="1"/>
</dbReference>
<evidence type="ECO:0000256" key="4">
    <source>
        <dbReference type="ARBA" id="ARBA00022598"/>
    </source>
</evidence>
<dbReference type="EC" id="6.5.1.2" evidence="2 14"/>
<dbReference type="Pfam" id="PF01653">
    <property type="entry name" value="DNA_ligase_aden"/>
    <property type="match status" value="1"/>
</dbReference>
<dbReference type="Gene3D" id="6.20.10.30">
    <property type="match status" value="1"/>
</dbReference>
<dbReference type="PANTHER" id="PTHR23389:SF9">
    <property type="entry name" value="DNA LIGASE"/>
    <property type="match status" value="1"/>
</dbReference>
<dbReference type="Pfam" id="PF00533">
    <property type="entry name" value="BRCT"/>
    <property type="match status" value="1"/>
</dbReference>
<evidence type="ECO:0000256" key="6">
    <source>
        <dbReference type="ARBA" id="ARBA00022723"/>
    </source>
</evidence>